<dbReference type="AlphaFoldDB" id="A0A8T3AIN9"/>
<protein>
    <submittedName>
        <fullName evidence="1">Uncharacterized protein</fullName>
    </submittedName>
</protein>
<organism evidence="1 2">
    <name type="scientific">Dendrobium nobile</name>
    <name type="common">Orchid</name>
    <dbReference type="NCBI Taxonomy" id="94219"/>
    <lineage>
        <taxon>Eukaryota</taxon>
        <taxon>Viridiplantae</taxon>
        <taxon>Streptophyta</taxon>
        <taxon>Embryophyta</taxon>
        <taxon>Tracheophyta</taxon>
        <taxon>Spermatophyta</taxon>
        <taxon>Magnoliopsida</taxon>
        <taxon>Liliopsida</taxon>
        <taxon>Asparagales</taxon>
        <taxon>Orchidaceae</taxon>
        <taxon>Epidendroideae</taxon>
        <taxon>Malaxideae</taxon>
        <taxon>Dendrobiinae</taxon>
        <taxon>Dendrobium</taxon>
    </lineage>
</organism>
<dbReference type="EMBL" id="JAGYWB010000016">
    <property type="protein sequence ID" value="KAI0496177.1"/>
    <property type="molecule type" value="Genomic_DNA"/>
</dbReference>
<reference evidence="1" key="1">
    <citation type="journal article" date="2022" name="Front. Genet.">
        <title>Chromosome-Scale Assembly of the Dendrobium nobile Genome Provides Insights Into the Molecular Mechanism of the Biosynthesis of the Medicinal Active Ingredient of Dendrobium.</title>
        <authorList>
            <person name="Xu Q."/>
            <person name="Niu S.-C."/>
            <person name="Li K.-L."/>
            <person name="Zheng P.-J."/>
            <person name="Zhang X.-J."/>
            <person name="Jia Y."/>
            <person name="Liu Y."/>
            <person name="Niu Y.-X."/>
            <person name="Yu L.-H."/>
            <person name="Chen D.-F."/>
            <person name="Zhang G.-Q."/>
        </authorList>
    </citation>
    <scope>NUCLEOTIDE SEQUENCE</scope>
    <source>
        <tissue evidence="1">Leaf</tissue>
    </source>
</reference>
<sequence>MAAGMRKEISLSLWIAIRVRLSSEVVDSSRKFSVVSWMGEKKVGTVRVSAMRGGGEIGYEEGNLSLSLWIAIRVRLSSEVVDSSRRFSVVSWMGEKKVGTVRVSAMRGGGEIG</sequence>
<evidence type="ECO:0000313" key="1">
    <source>
        <dbReference type="EMBL" id="KAI0496177.1"/>
    </source>
</evidence>
<gene>
    <name evidence="1" type="ORF">KFK09_022484</name>
</gene>
<dbReference type="Proteomes" id="UP000829196">
    <property type="component" value="Unassembled WGS sequence"/>
</dbReference>
<proteinExistence type="predicted"/>
<accession>A0A8T3AIN9</accession>
<name>A0A8T3AIN9_DENNO</name>
<evidence type="ECO:0000313" key="2">
    <source>
        <dbReference type="Proteomes" id="UP000829196"/>
    </source>
</evidence>
<comment type="caution">
    <text evidence="1">The sequence shown here is derived from an EMBL/GenBank/DDBJ whole genome shotgun (WGS) entry which is preliminary data.</text>
</comment>
<keyword evidence="2" id="KW-1185">Reference proteome</keyword>